<dbReference type="GO" id="GO:0090708">
    <property type="term" value="P:specification of plant organ axis polarity"/>
    <property type="evidence" value="ECO:0007669"/>
    <property type="project" value="UniProtKB-ARBA"/>
</dbReference>
<feature type="region of interest" description="Disordered" evidence="9">
    <location>
        <begin position="1"/>
        <end position="34"/>
    </location>
</feature>
<dbReference type="OrthoDB" id="1280899at2759"/>
<keyword evidence="3" id="KW-1003">Cell membrane</keyword>
<dbReference type="STRING" id="3983.A0A2C9VMH9"/>
<evidence type="ECO:0000256" key="4">
    <source>
        <dbReference type="ARBA" id="ARBA00022618"/>
    </source>
</evidence>
<feature type="compositionally biased region" description="Polar residues" evidence="9">
    <location>
        <begin position="216"/>
        <end position="229"/>
    </location>
</feature>
<dbReference type="GO" id="GO:0051302">
    <property type="term" value="P:regulation of cell division"/>
    <property type="evidence" value="ECO:0007669"/>
    <property type="project" value="UniProtKB-ARBA"/>
</dbReference>
<dbReference type="OMA" id="NDEHRIY"/>
<dbReference type="Pfam" id="PF06136">
    <property type="entry name" value="SOK"/>
    <property type="match status" value="1"/>
</dbReference>
<dbReference type="EMBL" id="CM004393">
    <property type="protein sequence ID" value="OAY46038.1"/>
    <property type="molecule type" value="Genomic_DNA"/>
</dbReference>
<organism evidence="11 12">
    <name type="scientific">Manihot esculenta</name>
    <name type="common">Cassava</name>
    <name type="synonym">Jatropha manihot</name>
    <dbReference type="NCBI Taxonomy" id="3983"/>
    <lineage>
        <taxon>Eukaryota</taxon>
        <taxon>Viridiplantae</taxon>
        <taxon>Streptophyta</taxon>
        <taxon>Embryophyta</taxon>
        <taxon>Tracheophyta</taxon>
        <taxon>Spermatophyta</taxon>
        <taxon>Magnoliopsida</taxon>
        <taxon>eudicotyledons</taxon>
        <taxon>Gunneridae</taxon>
        <taxon>Pentapetalae</taxon>
        <taxon>rosids</taxon>
        <taxon>fabids</taxon>
        <taxon>Malpighiales</taxon>
        <taxon>Euphorbiaceae</taxon>
        <taxon>Crotonoideae</taxon>
        <taxon>Manihoteae</taxon>
        <taxon>Manihot</taxon>
    </lineage>
</organism>
<keyword evidence="12" id="KW-1185">Reference proteome</keyword>
<dbReference type="PANTHER" id="PTHR31083:SF20">
    <property type="entry name" value="AUXIN-RESPONSIVE PROTEIN"/>
    <property type="match status" value="1"/>
</dbReference>
<evidence type="ECO:0000313" key="12">
    <source>
        <dbReference type="Proteomes" id="UP000091857"/>
    </source>
</evidence>
<dbReference type="GO" id="GO:0051258">
    <property type="term" value="P:protein polymerization"/>
    <property type="evidence" value="ECO:0007669"/>
    <property type="project" value="UniProtKB-ARBA"/>
</dbReference>
<dbReference type="InterPro" id="IPR021182">
    <property type="entry name" value="SOK_magnoliopsida"/>
</dbReference>
<feature type="compositionally biased region" description="Polar residues" evidence="9">
    <location>
        <begin position="24"/>
        <end position="34"/>
    </location>
</feature>
<evidence type="ECO:0000256" key="6">
    <source>
        <dbReference type="ARBA" id="ARBA00023306"/>
    </source>
</evidence>
<reference evidence="12" key="1">
    <citation type="journal article" date="2016" name="Nat. Biotechnol.">
        <title>Sequencing wild and cultivated cassava and related species reveals extensive interspecific hybridization and genetic diversity.</title>
        <authorList>
            <person name="Bredeson J.V."/>
            <person name="Lyons J.B."/>
            <person name="Prochnik S.E."/>
            <person name="Wu G.A."/>
            <person name="Ha C.M."/>
            <person name="Edsinger-Gonzales E."/>
            <person name="Grimwood J."/>
            <person name="Schmutz J."/>
            <person name="Rabbi I.Y."/>
            <person name="Egesi C."/>
            <person name="Nauluvula P."/>
            <person name="Lebot V."/>
            <person name="Ndunguru J."/>
            <person name="Mkamilo G."/>
            <person name="Bart R.S."/>
            <person name="Setter T.L."/>
            <person name="Gleadow R.M."/>
            <person name="Kulakow P."/>
            <person name="Ferguson M.E."/>
            <person name="Rounsley S."/>
            <person name="Rokhsar D.S."/>
        </authorList>
    </citation>
    <scope>NUCLEOTIDE SEQUENCE [LARGE SCALE GENOMIC DNA]</scope>
    <source>
        <strain evidence="12">cv. AM560-2</strain>
    </source>
</reference>
<dbReference type="PIRSF" id="PIRSF031043">
    <property type="entry name" value="UCP031043"/>
    <property type="match status" value="1"/>
</dbReference>
<evidence type="ECO:0000256" key="9">
    <source>
        <dbReference type="SAM" id="MobiDB-lite"/>
    </source>
</evidence>
<dbReference type="PANTHER" id="PTHR31083">
    <property type="entry name" value="UPSTREAM OF FLC PROTEIN (DUF966)"/>
    <property type="match status" value="1"/>
</dbReference>
<gene>
    <name evidence="11" type="ORF">MANES_07G111700v8</name>
</gene>
<evidence type="ECO:0000256" key="3">
    <source>
        <dbReference type="ARBA" id="ARBA00022475"/>
    </source>
</evidence>
<evidence type="ECO:0000256" key="1">
    <source>
        <dbReference type="ARBA" id="ARBA00004413"/>
    </source>
</evidence>
<keyword evidence="2" id="KW-0217">Developmental protein</keyword>
<feature type="compositionally biased region" description="Polar residues" evidence="9">
    <location>
        <begin position="189"/>
        <end position="205"/>
    </location>
</feature>
<sequence>MASNSKAATEALMPKKHQDAEASPGTTKKQIQSQAKAEKKVPVVYYLSQNGKIEHPHFVEVPLSSPQGLYLRDVVKTLNLLRGQGMGSMFSWASKRSYKNIFLWQDLLDDDLIYPCQGQDYILKGSLLLETSLSFRSNDSISSSTSRRSSEMNSSSIEDSNSPVSRRKKHSCSVDVNDEHRIYKAKTSGELTRNGSNVSTQTDDNQIIEMEAEGLSTKSSSKASGNLESSAEAYRSRKIRNQKVGRDHDNLKMNERKLVMKLIGCGCGSKRFKDFQQMENKYC</sequence>
<dbReference type="Proteomes" id="UP000091857">
    <property type="component" value="Chromosome 7"/>
</dbReference>
<name>A0A2C9VMH9_MANES</name>
<dbReference type="AlphaFoldDB" id="A0A2C9VMH9"/>
<keyword evidence="5" id="KW-0472">Membrane</keyword>
<comment type="similarity">
    <text evidence="7">Belongs to the SOSEKI family.</text>
</comment>
<keyword evidence="6" id="KW-0131">Cell cycle</keyword>
<accession>A0A2C9VMH9</accession>
<dbReference type="Gramene" id="Manes.07G111700.1.v8.1">
    <property type="protein sequence ID" value="Manes.07G111700.1.v8.1.CDS"/>
    <property type="gene ID" value="Manes.07G111700.v8.1"/>
</dbReference>
<evidence type="ECO:0000256" key="5">
    <source>
        <dbReference type="ARBA" id="ARBA00023136"/>
    </source>
</evidence>
<evidence type="ECO:0000259" key="10">
    <source>
        <dbReference type="Pfam" id="PF06136"/>
    </source>
</evidence>
<evidence type="ECO:0000256" key="8">
    <source>
        <dbReference type="ARBA" id="ARBA00046534"/>
    </source>
</evidence>
<dbReference type="GO" id="GO:2000067">
    <property type="term" value="P:regulation of root morphogenesis"/>
    <property type="evidence" value="ECO:0007669"/>
    <property type="project" value="UniProtKB-ARBA"/>
</dbReference>
<evidence type="ECO:0000256" key="7">
    <source>
        <dbReference type="ARBA" id="ARBA00024211"/>
    </source>
</evidence>
<evidence type="ECO:0000256" key="2">
    <source>
        <dbReference type="ARBA" id="ARBA00022473"/>
    </source>
</evidence>
<feature type="compositionally biased region" description="Low complexity" evidence="9">
    <location>
        <begin position="138"/>
        <end position="164"/>
    </location>
</feature>
<dbReference type="InterPro" id="IPR048351">
    <property type="entry name" value="SOK_DIX"/>
</dbReference>
<comment type="caution">
    <text evidence="11">The sequence shown here is derived from an EMBL/GenBank/DDBJ whole genome shotgun (WGS) entry which is preliminary data.</text>
</comment>
<dbReference type="GO" id="GO:0051301">
    <property type="term" value="P:cell division"/>
    <property type="evidence" value="ECO:0007669"/>
    <property type="project" value="UniProtKB-KW"/>
</dbReference>
<feature type="region of interest" description="Disordered" evidence="9">
    <location>
        <begin position="138"/>
        <end position="239"/>
    </location>
</feature>
<protein>
    <recommendedName>
        <fullName evidence="10">SOSEKI DIX-like domain-containing protein</fullName>
    </recommendedName>
</protein>
<evidence type="ECO:0000313" key="11">
    <source>
        <dbReference type="EMBL" id="OAY46038.1"/>
    </source>
</evidence>
<dbReference type="GO" id="GO:0005886">
    <property type="term" value="C:plasma membrane"/>
    <property type="evidence" value="ECO:0007669"/>
    <property type="project" value="UniProtKB-SubCell"/>
</dbReference>
<dbReference type="InterPro" id="IPR010369">
    <property type="entry name" value="SOK"/>
</dbReference>
<comment type="subcellular location">
    <subcellularLocation>
        <location evidence="1">Cell membrane</location>
        <topology evidence="1">Peripheral membrane protein</topology>
        <orientation evidence="1">Cytoplasmic side</orientation>
    </subcellularLocation>
</comment>
<comment type="subunit">
    <text evidence="8">Homodimer. Forms long polymer filaments with other SOKs proteins polymers (e.g. SOK1, SOK2, SOK3 and SOK4) crucial for polar localization and biological activity. Binds to ANGUSTIFOLIA (AN).</text>
</comment>
<proteinExistence type="inferred from homology"/>
<keyword evidence="4" id="KW-0132">Cell division</keyword>
<feature type="domain" description="SOSEKI DIX-like" evidence="10">
    <location>
        <begin position="41"/>
        <end position="128"/>
    </location>
</feature>